<organism evidence="2 3">
    <name type="scientific">Gryllus longicercus</name>
    <dbReference type="NCBI Taxonomy" id="2509291"/>
    <lineage>
        <taxon>Eukaryota</taxon>
        <taxon>Metazoa</taxon>
        <taxon>Ecdysozoa</taxon>
        <taxon>Arthropoda</taxon>
        <taxon>Hexapoda</taxon>
        <taxon>Insecta</taxon>
        <taxon>Pterygota</taxon>
        <taxon>Neoptera</taxon>
        <taxon>Polyneoptera</taxon>
        <taxon>Orthoptera</taxon>
        <taxon>Ensifera</taxon>
        <taxon>Gryllidea</taxon>
        <taxon>Grylloidea</taxon>
        <taxon>Gryllidae</taxon>
        <taxon>Gryllinae</taxon>
        <taxon>Gryllus</taxon>
    </lineage>
</organism>
<dbReference type="EMBL" id="JAZDUA010000590">
    <property type="protein sequence ID" value="KAK7790758.1"/>
    <property type="molecule type" value="Genomic_DNA"/>
</dbReference>
<dbReference type="AlphaFoldDB" id="A0AAN9VG32"/>
<evidence type="ECO:0000313" key="3">
    <source>
        <dbReference type="Proteomes" id="UP001378592"/>
    </source>
</evidence>
<sequence>MLPCLDRAAFRGDAAVATDQSYVDYLLPSRYTRDGRPLLEPIPYSVSTQFPVLYLARHSPLLEWTDFVVSGLTCGGLFEKWLRQLSGGRHVVTGREPREPVVLTVVHMQGAFLLLVVGLGVSGAAFAAEALVTRGKRRWGSTQELRSTKLYSVSQYK</sequence>
<keyword evidence="3" id="KW-1185">Reference proteome</keyword>
<keyword evidence="1" id="KW-0472">Membrane</keyword>
<name>A0AAN9VG32_9ORTH</name>
<comment type="caution">
    <text evidence="2">The sequence shown here is derived from an EMBL/GenBank/DDBJ whole genome shotgun (WGS) entry which is preliminary data.</text>
</comment>
<protein>
    <submittedName>
        <fullName evidence="2">Uncharacterized protein</fullName>
    </submittedName>
</protein>
<keyword evidence="1" id="KW-1133">Transmembrane helix</keyword>
<proteinExistence type="predicted"/>
<dbReference type="Proteomes" id="UP001378592">
    <property type="component" value="Unassembled WGS sequence"/>
</dbReference>
<feature type="transmembrane region" description="Helical" evidence="1">
    <location>
        <begin position="111"/>
        <end position="132"/>
    </location>
</feature>
<gene>
    <name evidence="2" type="ORF">R5R35_007463</name>
</gene>
<accession>A0AAN9VG32</accession>
<evidence type="ECO:0000256" key="1">
    <source>
        <dbReference type="SAM" id="Phobius"/>
    </source>
</evidence>
<evidence type="ECO:0000313" key="2">
    <source>
        <dbReference type="EMBL" id="KAK7790758.1"/>
    </source>
</evidence>
<keyword evidence="1" id="KW-0812">Transmembrane</keyword>
<reference evidence="2 3" key="1">
    <citation type="submission" date="2024-03" db="EMBL/GenBank/DDBJ databases">
        <title>The genome assembly and annotation of the cricket Gryllus longicercus Weissman &amp; Gray.</title>
        <authorList>
            <person name="Szrajer S."/>
            <person name="Gray D."/>
            <person name="Ylla G."/>
        </authorList>
    </citation>
    <scope>NUCLEOTIDE SEQUENCE [LARGE SCALE GENOMIC DNA]</scope>
    <source>
        <strain evidence="2">DAG 2021-001</strain>
        <tissue evidence="2">Whole body minus gut</tissue>
    </source>
</reference>